<evidence type="ECO:0000256" key="5">
    <source>
        <dbReference type="SAM" id="MobiDB-lite"/>
    </source>
</evidence>
<feature type="compositionally biased region" description="Low complexity" evidence="5">
    <location>
        <begin position="258"/>
        <end position="267"/>
    </location>
</feature>
<dbReference type="Pfam" id="PF22936">
    <property type="entry name" value="Pol_BBD"/>
    <property type="match status" value="1"/>
</dbReference>
<dbReference type="InterPro" id="IPR036397">
    <property type="entry name" value="RNaseH_sf"/>
</dbReference>
<reference evidence="7 8" key="2">
    <citation type="journal article" date="2017" name="Nature">
        <title>The Apostasia genome and the evolution of orchids.</title>
        <authorList>
            <person name="Zhang G.Q."/>
            <person name="Liu K.W."/>
            <person name="Li Z."/>
            <person name="Lohaus R."/>
            <person name="Hsiao Y.Y."/>
            <person name="Niu S.C."/>
            <person name="Wang J.Y."/>
            <person name="Lin Y.C."/>
            <person name="Xu Q."/>
            <person name="Chen L.J."/>
            <person name="Yoshida K."/>
            <person name="Fujiwara S."/>
            <person name="Wang Z.W."/>
            <person name="Zhang Y.Q."/>
            <person name="Mitsuda N."/>
            <person name="Wang M."/>
            <person name="Liu G.H."/>
            <person name="Pecoraro L."/>
            <person name="Huang H.X."/>
            <person name="Xiao X.J."/>
            <person name="Lin M."/>
            <person name="Wu X.Y."/>
            <person name="Wu W.L."/>
            <person name="Chen Y.Y."/>
            <person name="Chang S.B."/>
            <person name="Sakamoto S."/>
            <person name="Ohme-Takagi M."/>
            <person name="Yagi M."/>
            <person name="Zeng S.J."/>
            <person name="Shen C.Y."/>
            <person name="Yeh C.M."/>
            <person name="Luo Y.B."/>
            <person name="Tsai W.C."/>
            <person name="Van de Peer Y."/>
            <person name="Liu Z.J."/>
        </authorList>
    </citation>
    <scope>NUCLEOTIDE SEQUENCE [LARGE SCALE GENOMIC DNA]</scope>
    <source>
        <tissue evidence="7">The whole plant</tissue>
    </source>
</reference>
<dbReference type="Gene3D" id="3.30.420.10">
    <property type="entry name" value="Ribonuclease H-like superfamily/Ribonuclease H"/>
    <property type="match status" value="1"/>
</dbReference>
<dbReference type="SUPFAM" id="SSF53098">
    <property type="entry name" value="Ribonuclease H-like"/>
    <property type="match status" value="1"/>
</dbReference>
<dbReference type="GO" id="GO:0003676">
    <property type="term" value="F:nucleic acid binding"/>
    <property type="evidence" value="ECO:0007669"/>
    <property type="project" value="InterPro"/>
</dbReference>
<evidence type="ECO:0000313" key="7">
    <source>
        <dbReference type="EMBL" id="PKU62337.1"/>
    </source>
</evidence>
<feature type="compositionally biased region" description="Polar residues" evidence="5">
    <location>
        <begin position="762"/>
        <end position="799"/>
    </location>
</feature>
<evidence type="ECO:0000313" key="8">
    <source>
        <dbReference type="Proteomes" id="UP000233837"/>
    </source>
</evidence>
<dbReference type="PANTHER" id="PTHR42648:SF26">
    <property type="entry name" value="INTEGRASE CATALYTIC DOMAIN-CONTAINING PROTEIN"/>
    <property type="match status" value="1"/>
</dbReference>
<feature type="compositionally biased region" description="Polar residues" evidence="5">
    <location>
        <begin position="805"/>
        <end position="814"/>
    </location>
</feature>
<evidence type="ECO:0000256" key="3">
    <source>
        <dbReference type="ARBA" id="ARBA00022750"/>
    </source>
</evidence>
<accession>A0A2I0VFZ4</accession>
<dbReference type="GO" id="GO:0046872">
    <property type="term" value="F:metal ion binding"/>
    <property type="evidence" value="ECO:0007669"/>
    <property type="project" value="UniProtKB-KW"/>
</dbReference>
<name>A0A2I0VFZ4_9ASPA</name>
<dbReference type="GO" id="GO:0015074">
    <property type="term" value="P:DNA integration"/>
    <property type="evidence" value="ECO:0007669"/>
    <property type="project" value="InterPro"/>
</dbReference>
<dbReference type="InterPro" id="IPR001584">
    <property type="entry name" value="Integrase_cat-core"/>
</dbReference>
<reference evidence="7 8" key="1">
    <citation type="journal article" date="2016" name="Sci. Rep.">
        <title>The Dendrobium catenatum Lindl. genome sequence provides insights into polysaccharide synthase, floral development and adaptive evolution.</title>
        <authorList>
            <person name="Zhang G.Q."/>
            <person name="Xu Q."/>
            <person name="Bian C."/>
            <person name="Tsai W.C."/>
            <person name="Yeh C.M."/>
            <person name="Liu K.W."/>
            <person name="Yoshida K."/>
            <person name="Zhang L.S."/>
            <person name="Chang S.B."/>
            <person name="Chen F."/>
            <person name="Shi Y."/>
            <person name="Su Y.Y."/>
            <person name="Zhang Y.Q."/>
            <person name="Chen L.J."/>
            <person name="Yin Y."/>
            <person name="Lin M."/>
            <person name="Huang H."/>
            <person name="Deng H."/>
            <person name="Wang Z.W."/>
            <person name="Zhu S.L."/>
            <person name="Zhao X."/>
            <person name="Deng C."/>
            <person name="Niu S.C."/>
            <person name="Huang J."/>
            <person name="Wang M."/>
            <person name="Liu G.H."/>
            <person name="Yang H.J."/>
            <person name="Xiao X.J."/>
            <person name="Hsiao Y.Y."/>
            <person name="Wu W.L."/>
            <person name="Chen Y.Y."/>
            <person name="Mitsuda N."/>
            <person name="Ohme-Takagi M."/>
            <person name="Luo Y.B."/>
            <person name="Van de Peer Y."/>
            <person name="Liu Z.J."/>
        </authorList>
    </citation>
    <scope>NUCLEOTIDE SEQUENCE [LARGE SCALE GENOMIC DNA]</scope>
    <source>
        <tissue evidence="7">The whole plant</tissue>
    </source>
</reference>
<dbReference type="Pfam" id="PF07727">
    <property type="entry name" value="RVT_2"/>
    <property type="match status" value="1"/>
</dbReference>
<keyword evidence="2" id="KW-0479">Metal-binding</keyword>
<feature type="compositionally biased region" description="Low complexity" evidence="5">
    <location>
        <begin position="740"/>
        <end position="754"/>
    </location>
</feature>
<dbReference type="Proteomes" id="UP000233837">
    <property type="component" value="Unassembled WGS sequence"/>
</dbReference>
<keyword evidence="4" id="KW-0378">Hydrolase</keyword>
<dbReference type="AlphaFoldDB" id="A0A2I0VFZ4"/>
<dbReference type="InterPro" id="IPR043502">
    <property type="entry name" value="DNA/RNA_pol_sf"/>
</dbReference>
<proteinExistence type="predicted"/>
<dbReference type="EMBL" id="KZ503667">
    <property type="protein sequence ID" value="PKU62337.1"/>
    <property type="molecule type" value="Genomic_DNA"/>
</dbReference>
<dbReference type="GO" id="GO:0004190">
    <property type="term" value="F:aspartic-type endopeptidase activity"/>
    <property type="evidence" value="ECO:0007669"/>
    <property type="project" value="UniProtKB-KW"/>
</dbReference>
<feature type="region of interest" description="Disordered" evidence="5">
    <location>
        <begin position="739"/>
        <end position="816"/>
    </location>
</feature>
<dbReference type="InterPro" id="IPR057670">
    <property type="entry name" value="SH3_retrovirus"/>
</dbReference>
<dbReference type="PROSITE" id="PS50994">
    <property type="entry name" value="INTEGRASE"/>
    <property type="match status" value="1"/>
</dbReference>
<dbReference type="PANTHER" id="PTHR42648">
    <property type="entry name" value="TRANSPOSASE, PUTATIVE-RELATED"/>
    <property type="match status" value="1"/>
</dbReference>
<dbReference type="InterPro" id="IPR012337">
    <property type="entry name" value="RNaseH-like_sf"/>
</dbReference>
<dbReference type="InterPro" id="IPR025724">
    <property type="entry name" value="GAG-pre-integrase_dom"/>
</dbReference>
<evidence type="ECO:0000256" key="1">
    <source>
        <dbReference type="ARBA" id="ARBA00022670"/>
    </source>
</evidence>
<dbReference type="InterPro" id="IPR013103">
    <property type="entry name" value="RVT_2"/>
</dbReference>
<dbReference type="Pfam" id="PF00665">
    <property type="entry name" value="rve"/>
    <property type="match status" value="1"/>
</dbReference>
<dbReference type="Pfam" id="PF13976">
    <property type="entry name" value="gag_pre-integrs"/>
    <property type="match status" value="1"/>
</dbReference>
<dbReference type="GO" id="GO:0006508">
    <property type="term" value="P:proteolysis"/>
    <property type="evidence" value="ECO:0007669"/>
    <property type="project" value="UniProtKB-KW"/>
</dbReference>
<dbReference type="InterPro" id="IPR054722">
    <property type="entry name" value="PolX-like_BBD"/>
</dbReference>
<feature type="domain" description="Integrase catalytic" evidence="6">
    <location>
        <begin position="502"/>
        <end position="670"/>
    </location>
</feature>
<sequence>MNSSLSSQTSDQMEQVTQEEVTIPSSLKFIVSNLKNIVPIPLSADNYSIWRSQIIKLLRANRFEKFLDPLFSPPNQFLTKADGSTAPNVLYNQWILTDQNLAAAICSTIFASILPYIVNLESTSTIWHTLEVRFPSSNRSRVIQLKNDLHHISMKTAMTQYLSDIKSLVDQIAYAGSSIDTEDIILYILNGLPASFQAFKTAIRTMITPISLDQLYPLLLSEEINIAAENARSSVPSDPTLALYTQRGRDKRTRGRNYNRGSSSSRTAPDQTSICQICNKRGHSTSSCWHRLNVYVPQTTNTNNRAMVAASDSATNNNWFLDSGASAHLTNSLDNLSIASPYQGSDSITIGDGRSMSIANSGTGSLPIPARKLTLDQILHIPELKYNLLSISKLTRDNNISITFEPNGFCLKDIKTQETLLRGPCRDGLYPVQHVQHRSPTTALTAASTTMDIWHNRLGHPHFRTLTRIANCNPELKILTHQFFCTKCVLAKSHKLVFDNSVNRRSDILDLVHSDVWGPSPVVSNQGYKYYVIFVDDHSRFTWLYPLMQKSDVANTFIQFKKYIEKLTVKSIKCLRTDGGLEYNNQYLTDFLKNNGISHQMSCPYTPEQNGTSERKHRHILETTRSLLITASVPTHYWPDAMITATYLINRMPSPATNNISPFESIFHYKPEYKHLKTFGCECYPLLPSQLRNKLQPKSQSCVFLGYSETYKGYKCLNTQSNKIFMSRHTMFNEHRFPFSSQHSSSASTDESSSPFLLQPVSAGQPSTTTTAHQNNSSQDTSQCNTFTSLPTSYSNPRSLPTAATPPSSNNTVNDIPCHHMITRKQTGSLKPKIQMNLIHAQQSPQLEVTPHTYTEAAKHVQWRQAMASEFFALQQQGTWTLTPLPPNTSILGCKWTFRIKHHADGSVARYKSRLVAQDNHQEHGIDYNETFSPVAKLPTIRILLTIALYNNWPVQQLDVANAFLHGDLSETIYIEQPKGFEDSSNPNHVCRLNKAIYGLKQAPRQWYNTFTTHLISLGFTHSKSDPSLLIYNQSQVSMFLLIYVDDILITGNNQDAIAKLLEQLNTKFSMKNLGIASSFLGIQIHTSPARYFLSQTPYAMSIIQQAHMQNCKSLANPNCTKAPTEQPADEFLSDPVIYRRITCSLQYLTLTRPDISYTINLLSQLCTLRFRPMLPCSKDFYDTLKGQPPMESRSPGVHLFFDRSPTLTGQGILCLENDFRLLLVLGRDSHFLDC</sequence>
<keyword evidence="3" id="KW-0064">Aspartyl protease</keyword>
<evidence type="ECO:0000259" key="6">
    <source>
        <dbReference type="PROSITE" id="PS50994"/>
    </source>
</evidence>
<evidence type="ECO:0000256" key="4">
    <source>
        <dbReference type="ARBA" id="ARBA00022801"/>
    </source>
</evidence>
<organism evidence="7 8">
    <name type="scientific">Dendrobium catenatum</name>
    <dbReference type="NCBI Taxonomy" id="906689"/>
    <lineage>
        <taxon>Eukaryota</taxon>
        <taxon>Viridiplantae</taxon>
        <taxon>Streptophyta</taxon>
        <taxon>Embryophyta</taxon>
        <taxon>Tracheophyta</taxon>
        <taxon>Spermatophyta</taxon>
        <taxon>Magnoliopsida</taxon>
        <taxon>Liliopsida</taxon>
        <taxon>Asparagales</taxon>
        <taxon>Orchidaceae</taxon>
        <taxon>Epidendroideae</taxon>
        <taxon>Malaxideae</taxon>
        <taxon>Dendrobiinae</taxon>
        <taxon>Dendrobium</taxon>
    </lineage>
</organism>
<keyword evidence="1" id="KW-0645">Protease</keyword>
<gene>
    <name evidence="7" type="ORF">MA16_Dca021919</name>
</gene>
<dbReference type="Pfam" id="PF25597">
    <property type="entry name" value="SH3_retrovirus"/>
    <property type="match status" value="1"/>
</dbReference>
<dbReference type="SUPFAM" id="SSF56672">
    <property type="entry name" value="DNA/RNA polymerases"/>
    <property type="match status" value="1"/>
</dbReference>
<feature type="region of interest" description="Disordered" evidence="5">
    <location>
        <begin position="247"/>
        <end position="271"/>
    </location>
</feature>
<evidence type="ECO:0000256" key="2">
    <source>
        <dbReference type="ARBA" id="ARBA00022723"/>
    </source>
</evidence>
<protein>
    <submittedName>
        <fullName evidence="7">Retrovirus-related Pol polyprotein from transposon TNT 1-94</fullName>
    </submittedName>
</protein>
<dbReference type="InterPro" id="IPR039537">
    <property type="entry name" value="Retrotran_Ty1/copia-like"/>
</dbReference>
<dbReference type="Pfam" id="PF14223">
    <property type="entry name" value="Retrotran_gag_2"/>
    <property type="match status" value="1"/>
</dbReference>
<keyword evidence="8" id="KW-1185">Reference proteome</keyword>